<reference evidence="3" key="1">
    <citation type="journal article" date="2013" name="Mol. Plant Microbe Interact.">
        <title>Global aspects of pacC regulation of pathogenicity genes in Colletotrichum gloeosporioides as revealed by transcriptome analysis.</title>
        <authorList>
            <person name="Alkan N."/>
            <person name="Meng X."/>
            <person name="Friedlander G."/>
            <person name="Reuveni E."/>
            <person name="Sukno S."/>
            <person name="Sherman A."/>
            <person name="Thon M."/>
            <person name="Fluhr R."/>
            <person name="Prusky D."/>
        </authorList>
    </citation>
    <scope>NUCLEOTIDE SEQUENCE [LARGE SCALE GENOMIC DNA]</scope>
    <source>
        <strain evidence="3">Cg-14</strain>
    </source>
</reference>
<accession>T0M902</accession>
<gene>
    <name evidence="2" type="ORF">CGLO_02402</name>
</gene>
<name>T0M902_COLGC</name>
<sequence length="285" mass="32483">MEVDEDHNTIVEIAADGDVIMVVGSEQNEFRLYSLFLKTTSKVFKAMLGPNFAEGQQLIASGNREPIKIDLPQDDVESMEFIFRVIHHQFDALHNPEDFPFFEILVAADKYDLLPAIKYAFHHALAAVVEREQTLEQMCCEDLWKLAMAAAFVTSAPAFKAATRALIFHCDEGYLVYAKEWSLNEVFALQACAALHGERTRWKSLAMSNLLRACQCRTHAGKDEFRYEFVVGSPHDFIYDSLSDQLDLIEACQEYQKGARSADFYDKHWMDETKEDAGLDLDNFV</sequence>
<protein>
    <submittedName>
        <fullName evidence="2">BTB/POZ domain-containing protein</fullName>
    </submittedName>
</protein>
<evidence type="ECO:0000259" key="1">
    <source>
        <dbReference type="PROSITE" id="PS50097"/>
    </source>
</evidence>
<dbReference type="PROSITE" id="PS50097">
    <property type="entry name" value="BTB"/>
    <property type="match status" value="1"/>
</dbReference>
<dbReference type="AlphaFoldDB" id="T0M902"/>
<evidence type="ECO:0000313" key="3">
    <source>
        <dbReference type="Proteomes" id="UP000015530"/>
    </source>
</evidence>
<dbReference type="InterPro" id="IPR000210">
    <property type="entry name" value="BTB/POZ_dom"/>
</dbReference>
<dbReference type="OMA" id="QCRTHAG"/>
<dbReference type="InterPro" id="IPR011333">
    <property type="entry name" value="SKP1/BTB/POZ_sf"/>
</dbReference>
<dbReference type="OrthoDB" id="5275938at2759"/>
<dbReference type="EMBL" id="AMYD01000491">
    <property type="protein sequence ID" value="EQB57455.1"/>
    <property type="molecule type" value="Genomic_DNA"/>
</dbReference>
<comment type="caution">
    <text evidence="2">The sequence shown here is derived from an EMBL/GenBank/DDBJ whole genome shotgun (WGS) entry which is preliminary data.</text>
</comment>
<dbReference type="Gene3D" id="3.30.710.10">
    <property type="entry name" value="Potassium Channel Kv1.1, Chain A"/>
    <property type="match status" value="1"/>
</dbReference>
<organism evidence="2 3">
    <name type="scientific">Colletotrichum gloeosporioides (strain Cg-14)</name>
    <name type="common">Anthracnose fungus</name>
    <name type="synonym">Glomerella cingulata</name>
    <dbReference type="NCBI Taxonomy" id="1237896"/>
    <lineage>
        <taxon>Eukaryota</taxon>
        <taxon>Fungi</taxon>
        <taxon>Dikarya</taxon>
        <taxon>Ascomycota</taxon>
        <taxon>Pezizomycotina</taxon>
        <taxon>Sordariomycetes</taxon>
        <taxon>Hypocreomycetidae</taxon>
        <taxon>Glomerellales</taxon>
        <taxon>Glomerellaceae</taxon>
        <taxon>Colletotrichum</taxon>
        <taxon>Colletotrichum gloeosporioides species complex</taxon>
    </lineage>
</organism>
<dbReference type="HOGENOM" id="CLU_956491_0_0_1"/>
<dbReference type="Proteomes" id="UP000015530">
    <property type="component" value="Unassembled WGS sequence"/>
</dbReference>
<proteinExistence type="predicted"/>
<feature type="domain" description="BTB" evidence="1">
    <location>
        <begin position="17"/>
        <end position="87"/>
    </location>
</feature>
<dbReference type="SUPFAM" id="SSF54695">
    <property type="entry name" value="POZ domain"/>
    <property type="match status" value="1"/>
</dbReference>
<evidence type="ECO:0000313" key="2">
    <source>
        <dbReference type="EMBL" id="EQB57455.1"/>
    </source>
</evidence>
<dbReference type="STRING" id="1237896.T0M902"/>